<evidence type="ECO:0000313" key="2">
    <source>
        <dbReference type="Proteomes" id="UP000051913"/>
    </source>
</evidence>
<comment type="caution">
    <text evidence="1">The sequence shown here is derived from an EMBL/GenBank/DDBJ whole genome shotgun (WGS) entry which is preliminary data.</text>
</comment>
<evidence type="ECO:0000313" key="1">
    <source>
        <dbReference type="EMBL" id="KRQ97615.1"/>
    </source>
</evidence>
<name>A0A0R3KXP0_9BRAD</name>
<keyword evidence="2" id="KW-1185">Reference proteome</keyword>
<dbReference type="RefSeq" id="WP_057854421.1">
    <property type="nucleotide sequence ID" value="NZ_LLXX01000183.1"/>
</dbReference>
<organism evidence="1 2">
    <name type="scientific">Bradyrhizobium valentinum</name>
    <dbReference type="NCBI Taxonomy" id="1518501"/>
    <lineage>
        <taxon>Bacteria</taxon>
        <taxon>Pseudomonadati</taxon>
        <taxon>Pseudomonadota</taxon>
        <taxon>Alphaproteobacteria</taxon>
        <taxon>Hyphomicrobiales</taxon>
        <taxon>Nitrobacteraceae</taxon>
        <taxon>Bradyrhizobium</taxon>
    </lineage>
</organism>
<evidence type="ECO:0008006" key="3">
    <source>
        <dbReference type="Google" id="ProtNLM"/>
    </source>
</evidence>
<accession>A0A0R3KXP0</accession>
<reference evidence="1 2" key="1">
    <citation type="submission" date="2014-03" db="EMBL/GenBank/DDBJ databases">
        <title>Bradyrhizobium valentinum sp. nov., isolated from effective nodules of Lupinus mariae-josephae, a lupine endemic of basic-lime soils in Eastern Spain.</title>
        <authorList>
            <person name="Duran D."/>
            <person name="Rey L."/>
            <person name="Navarro A."/>
            <person name="Busquets A."/>
            <person name="Imperial J."/>
            <person name="Ruiz-Argueso T."/>
        </authorList>
    </citation>
    <scope>NUCLEOTIDE SEQUENCE [LARGE SCALE GENOMIC DNA]</scope>
    <source>
        <strain evidence="1 2">LmjM3</strain>
    </source>
</reference>
<sequence length="70" mass="7870">MTKLDDRTIANMSFVLEETCRVFPNGGDHERRRYIARKLKLSAKRGNATLGGLRAVAHTALKEITKQRSA</sequence>
<protein>
    <recommendedName>
        <fullName evidence="3">Transposase</fullName>
    </recommendedName>
</protein>
<dbReference type="AlphaFoldDB" id="A0A0R3KXP0"/>
<dbReference type="OrthoDB" id="8254079at2"/>
<dbReference type="Proteomes" id="UP000051913">
    <property type="component" value="Unassembled WGS sequence"/>
</dbReference>
<proteinExistence type="predicted"/>
<dbReference type="EMBL" id="LLXX01000183">
    <property type="protein sequence ID" value="KRQ97615.1"/>
    <property type="molecule type" value="Genomic_DNA"/>
</dbReference>
<gene>
    <name evidence="1" type="ORF">CP49_39410</name>
</gene>